<feature type="chain" id="PRO_5042073818" evidence="1">
    <location>
        <begin position="20"/>
        <end position="147"/>
    </location>
</feature>
<gene>
    <name evidence="2" type="ORF">ONZ51_g12073</name>
</gene>
<evidence type="ECO:0000313" key="2">
    <source>
        <dbReference type="EMBL" id="KAJ8456526.1"/>
    </source>
</evidence>
<comment type="caution">
    <text evidence="2">The sequence shown here is derived from an EMBL/GenBank/DDBJ whole genome shotgun (WGS) entry which is preliminary data.</text>
</comment>
<organism evidence="2 3">
    <name type="scientific">Trametes cubensis</name>
    <dbReference type="NCBI Taxonomy" id="1111947"/>
    <lineage>
        <taxon>Eukaryota</taxon>
        <taxon>Fungi</taxon>
        <taxon>Dikarya</taxon>
        <taxon>Basidiomycota</taxon>
        <taxon>Agaricomycotina</taxon>
        <taxon>Agaricomycetes</taxon>
        <taxon>Polyporales</taxon>
        <taxon>Polyporaceae</taxon>
        <taxon>Trametes</taxon>
    </lineage>
</organism>
<sequence>MQFSTVFFALAALASVAVAVPTTSEPTFSAIISDAEMAHWLANTDAELTFIGEPFNPLIKRSAQTTTVTYCTKRVGPICGGSCSVYNGGATCLATPGTVCIAATNDIGFCDAAGCNGDCSDLASCGTGLNGGFCYTPGTASILVSTA</sequence>
<protein>
    <submittedName>
        <fullName evidence="2">Uncharacterized protein</fullName>
    </submittedName>
</protein>
<evidence type="ECO:0000313" key="3">
    <source>
        <dbReference type="Proteomes" id="UP001215151"/>
    </source>
</evidence>
<feature type="signal peptide" evidence="1">
    <location>
        <begin position="1"/>
        <end position="19"/>
    </location>
</feature>
<evidence type="ECO:0000256" key="1">
    <source>
        <dbReference type="SAM" id="SignalP"/>
    </source>
</evidence>
<dbReference type="Proteomes" id="UP001215151">
    <property type="component" value="Unassembled WGS sequence"/>
</dbReference>
<proteinExistence type="predicted"/>
<keyword evidence="3" id="KW-1185">Reference proteome</keyword>
<keyword evidence="1" id="KW-0732">Signal</keyword>
<dbReference type="AlphaFoldDB" id="A0AAD7TGW5"/>
<dbReference type="EMBL" id="JAPEVG010000667">
    <property type="protein sequence ID" value="KAJ8456526.1"/>
    <property type="molecule type" value="Genomic_DNA"/>
</dbReference>
<accession>A0AAD7TGW5</accession>
<reference evidence="2" key="1">
    <citation type="submission" date="2022-11" db="EMBL/GenBank/DDBJ databases">
        <title>Genome Sequence of Cubamyces cubensis.</title>
        <authorList>
            <person name="Buettner E."/>
        </authorList>
    </citation>
    <scope>NUCLEOTIDE SEQUENCE</scope>
    <source>
        <strain evidence="2">MPL-01</strain>
    </source>
</reference>
<name>A0AAD7TGW5_9APHY</name>